<feature type="compositionally biased region" description="Pro residues" evidence="11">
    <location>
        <begin position="15"/>
        <end position="28"/>
    </location>
</feature>
<protein>
    <recommendedName>
        <fullName evidence="15">Mitochondrial carrier</fullName>
    </recommendedName>
</protein>
<dbReference type="OrthoDB" id="448427at2759"/>
<keyword evidence="5" id="KW-0677">Repeat</keyword>
<gene>
    <name evidence="13" type="ORF">CXG81DRAFT_29955</name>
</gene>
<feature type="repeat" description="Solcar" evidence="9">
    <location>
        <begin position="7"/>
        <end position="95"/>
    </location>
</feature>
<evidence type="ECO:0000256" key="6">
    <source>
        <dbReference type="ARBA" id="ARBA00022989"/>
    </source>
</evidence>
<dbReference type="Proteomes" id="UP000274922">
    <property type="component" value="Unassembled WGS sequence"/>
</dbReference>
<dbReference type="PANTHER" id="PTHR45618">
    <property type="entry name" value="MITOCHONDRIAL DICARBOXYLATE CARRIER-RELATED"/>
    <property type="match status" value="1"/>
</dbReference>
<evidence type="ECO:0008006" key="15">
    <source>
        <dbReference type="Google" id="ProtNLM"/>
    </source>
</evidence>
<keyword evidence="3 10" id="KW-0813">Transport</keyword>
<comment type="similarity">
    <text evidence="2 10">Belongs to the mitochondrial carrier (TC 2.A.29) family.</text>
</comment>
<evidence type="ECO:0000256" key="11">
    <source>
        <dbReference type="SAM" id="MobiDB-lite"/>
    </source>
</evidence>
<feature type="repeat" description="Solcar" evidence="9">
    <location>
        <begin position="118"/>
        <end position="209"/>
    </location>
</feature>
<keyword evidence="14" id="KW-1185">Reference proteome</keyword>
<organism evidence="13 14">
    <name type="scientific">Caulochytrium protostelioides</name>
    <dbReference type="NCBI Taxonomy" id="1555241"/>
    <lineage>
        <taxon>Eukaryota</taxon>
        <taxon>Fungi</taxon>
        <taxon>Fungi incertae sedis</taxon>
        <taxon>Chytridiomycota</taxon>
        <taxon>Chytridiomycota incertae sedis</taxon>
        <taxon>Chytridiomycetes</taxon>
        <taxon>Caulochytriales</taxon>
        <taxon>Caulochytriaceae</taxon>
        <taxon>Caulochytrium</taxon>
    </lineage>
</organism>
<dbReference type="InterPro" id="IPR018108">
    <property type="entry name" value="MCP_transmembrane"/>
</dbReference>
<keyword evidence="7" id="KW-0496">Mitochondrion</keyword>
<evidence type="ECO:0000256" key="9">
    <source>
        <dbReference type="PROSITE-ProRule" id="PRU00282"/>
    </source>
</evidence>
<dbReference type="InterPro" id="IPR050391">
    <property type="entry name" value="Mito_Metabolite_Transporter"/>
</dbReference>
<reference evidence="14" key="1">
    <citation type="journal article" date="2018" name="Nat. Microbiol.">
        <title>Leveraging single-cell genomics to expand the fungal tree of life.</title>
        <authorList>
            <person name="Ahrendt S.R."/>
            <person name="Quandt C.A."/>
            <person name="Ciobanu D."/>
            <person name="Clum A."/>
            <person name="Salamov A."/>
            <person name="Andreopoulos B."/>
            <person name="Cheng J.F."/>
            <person name="Woyke T."/>
            <person name="Pelin A."/>
            <person name="Henrissat B."/>
            <person name="Reynolds N.K."/>
            <person name="Benny G.L."/>
            <person name="Smith M.E."/>
            <person name="James T.Y."/>
            <person name="Grigoriev I.V."/>
        </authorList>
    </citation>
    <scope>NUCLEOTIDE SEQUENCE [LARGE SCALE GENOMIC DNA]</scope>
    <source>
        <strain evidence="14">ATCC 52028</strain>
    </source>
</reference>
<name>A0A4P9X5W0_9FUNG</name>
<dbReference type="PROSITE" id="PS50920">
    <property type="entry name" value="SOLCAR"/>
    <property type="match status" value="3"/>
</dbReference>
<dbReference type="Pfam" id="PF00153">
    <property type="entry name" value="Mito_carr"/>
    <property type="match status" value="3"/>
</dbReference>
<sequence>MPPSPSPPALSASPAPAPAPAPVKTPAKPPAPVTQWWFGGAASCAAAACTHPLDTLKMLVTEGVLSFYSGLSASLLRQITYSTTRFGVYEQLKTLAVAQQREACRGTTGAAAAAAGQLPFTTQVAAATLAGIAGGLVGTPADLTNVRMQNDGKLPPAERRNYRNAFHGLVVIARTEGPRALFSGLGPNVTRGALMTASQIATYDSIKQRLVTTFAMGDTIATHFSASLIAGLIATLVCSPFDVLKTRMMSSHRGGGGGGQMGVVATATQLLRHEGVRALFHGFGPAFVRLGPHTILTFLAFEKIKEIYNMPR</sequence>
<evidence type="ECO:0000256" key="12">
    <source>
        <dbReference type="SAM" id="Phobius"/>
    </source>
</evidence>
<feature type="repeat" description="Solcar" evidence="9">
    <location>
        <begin position="218"/>
        <end position="307"/>
    </location>
</feature>
<evidence type="ECO:0000313" key="13">
    <source>
        <dbReference type="EMBL" id="RKP00535.1"/>
    </source>
</evidence>
<dbReference type="Gene3D" id="1.50.40.10">
    <property type="entry name" value="Mitochondrial carrier domain"/>
    <property type="match status" value="1"/>
</dbReference>
<dbReference type="InterPro" id="IPR002067">
    <property type="entry name" value="MCP"/>
</dbReference>
<keyword evidence="4 9" id="KW-0812">Transmembrane</keyword>
<dbReference type="InterPro" id="IPR023395">
    <property type="entry name" value="MCP_dom_sf"/>
</dbReference>
<dbReference type="EMBL" id="ML014211">
    <property type="protein sequence ID" value="RKP00535.1"/>
    <property type="molecule type" value="Genomic_DNA"/>
</dbReference>
<comment type="subcellular location">
    <subcellularLocation>
        <location evidence="1">Mitochondrion membrane</location>
        <topology evidence="1">Multi-pass membrane protein</topology>
    </subcellularLocation>
</comment>
<proteinExistence type="inferred from homology"/>
<evidence type="ECO:0000256" key="4">
    <source>
        <dbReference type="ARBA" id="ARBA00022692"/>
    </source>
</evidence>
<keyword evidence="8 9" id="KW-0472">Membrane</keyword>
<feature type="transmembrane region" description="Helical" evidence="12">
    <location>
        <begin position="224"/>
        <end position="244"/>
    </location>
</feature>
<evidence type="ECO:0000256" key="7">
    <source>
        <dbReference type="ARBA" id="ARBA00023128"/>
    </source>
</evidence>
<dbReference type="SUPFAM" id="SSF103506">
    <property type="entry name" value="Mitochondrial carrier"/>
    <property type="match status" value="1"/>
</dbReference>
<dbReference type="AlphaFoldDB" id="A0A4P9X5W0"/>
<evidence type="ECO:0000313" key="14">
    <source>
        <dbReference type="Proteomes" id="UP000274922"/>
    </source>
</evidence>
<evidence type="ECO:0000256" key="2">
    <source>
        <dbReference type="ARBA" id="ARBA00006375"/>
    </source>
</evidence>
<dbReference type="GO" id="GO:0031966">
    <property type="term" value="C:mitochondrial membrane"/>
    <property type="evidence" value="ECO:0007669"/>
    <property type="project" value="UniProtKB-SubCell"/>
</dbReference>
<keyword evidence="6 12" id="KW-1133">Transmembrane helix</keyword>
<dbReference type="GO" id="GO:0055085">
    <property type="term" value="P:transmembrane transport"/>
    <property type="evidence" value="ECO:0007669"/>
    <property type="project" value="InterPro"/>
</dbReference>
<evidence type="ECO:0000256" key="3">
    <source>
        <dbReference type="ARBA" id="ARBA00022448"/>
    </source>
</evidence>
<evidence type="ECO:0000256" key="1">
    <source>
        <dbReference type="ARBA" id="ARBA00004225"/>
    </source>
</evidence>
<evidence type="ECO:0000256" key="10">
    <source>
        <dbReference type="RuleBase" id="RU000488"/>
    </source>
</evidence>
<dbReference type="STRING" id="1555241.A0A4P9X5W0"/>
<evidence type="ECO:0000256" key="5">
    <source>
        <dbReference type="ARBA" id="ARBA00022737"/>
    </source>
</evidence>
<accession>A0A4P9X5W0</accession>
<dbReference type="PRINTS" id="PR00784">
    <property type="entry name" value="MTUNCOUPLING"/>
</dbReference>
<feature type="region of interest" description="Disordered" evidence="11">
    <location>
        <begin position="1"/>
        <end position="28"/>
    </location>
</feature>
<evidence type="ECO:0000256" key="8">
    <source>
        <dbReference type="ARBA" id="ARBA00023136"/>
    </source>
</evidence>